<gene>
    <name evidence="6" type="primary">VATG1</name>
    <name evidence="6" type="ORF">KSP40_PGU017524</name>
</gene>
<evidence type="ECO:0000313" key="6">
    <source>
        <dbReference type="EMBL" id="KAK8958119.1"/>
    </source>
</evidence>
<dbReference type="PANTHER" id="PTHR12713:SF27">
    <property type="entry name" value="V-TYPE PROTON ATPASE SUBUNIT G3"/>
    <property type="match status" value="1"/>
</dbReference>
<dbReference type="Proteomes" id="UP001412067">
    <property type="component" value="Unassembled WGS sequence"/>
</dbReference>
<keyword evidence="4" id="KW-0375">Hydrogen ion transport</keyword>
<dbReference type="EMBL" id="JBBWWR010000012">
    <property type="protein sequence ID" value="KAK8958119.1"/>
    <property type="molecule type" value="Genomic_DNA"/>
</dbReference>
<dbReference type="Gene3D" id="1.20.5.2950">
    <property type="match status" value="1"/>
</dbReference>
<reference evidence="6 7" key="1">
    <citation type="journal article" date="2022" name="Nat. Plants">
        <title>Genomes of leafy and leafless Platanthera orchids illuminate the evolution of mycoheterotrophy.</title>
        <authorList>
            <person name="Li M.H."/>
            <person name="Liu K.W."/>
            <person name="Li Z."/>
            <person name="Lu H.C."/>
            <person name="Ye Q.L."/>
            <person name="Zhang D."/>
            <person name="Wang J.Y."/>
            <person name="Li Y.F."/>
            <person name="Zhong Z.M."/>
            <person name="Liu X."/>
            <person name="Yu X."/>
            <person name="Liu D.K."/>
            <person name="Tu X.D."/>
            <person name="Liu B."/>
            <person name="Hao Y."/>
            <person name="Liao X.Y."/>
            <person name="Jiang Y.T."/>
            <person name="Sun W.H."/>
            <person name="Chen J."/>
            <person name="Chen Y.Q."/>
            <person name="Ai Y."/>
            <person name="Zhai J.W."/>
            <person name="Wu S.S."/>
            <person name="Zhou Z."/>
            <person name="Hsiao Y.Y."/>
            <person name="Wu W.L."/>
            <person name="Chen Y.Y."/>
            <person name="Lin Y.F."/>
            <person name="Hsu J.L."/>
            <person name="Li C.Y."/>
            <person name="Wang Z.W."/>
            <person name="Zhao X."/>
            <person name="Zhong W.Y."/>
            <person name="Ma X.K."/>
            <person name="Ma L."/>
            <person name="Huang J."/>
            <person name="Chen G.Z."/>
            <person name="Huang M.Z."/>
            <person name="Huang L."/>
            <person name="Peng D.H."/>
            <person name="Luo Y.B."/>
            <person name="Zou S.Q."/>
            <person name="Chen S.P."/>
            <person name="Lan S."/>
            <person name="Tsai W.C."/>
            <person name="Van de Peer Y."/>
            <person name="Liu Z.J."/>
        </authorList>
    </citation>
    <scope>NUCLEOTIDE SEQUENCE [LARGE SCALE GENOMIC DNA]</scope>
    <source>
        <strain evidence="6">Lor288</strain>
    </source>
</reference>
<protein>
    <submittedName>
        <fullName evidence="6">V-type proton ATPase subunit G 1</fullName>
    </submittedName>
</protein>
<comment type="function">
    <text evidence="1">Catalytic subunit of the peripheral V1 complex of vacuolar ATPase (V-ATPase). V-ATPase is responsible for acidifying a variety of intracellular compartments in eukaryotic cells.</text>
</comment>
<name>A0ABR2M353_9ASPA</name>
<evidence type="ECO:0000256" key="2">
    <source>
        <dbReference type="ARBA" id="ARBA00010066"/>
    </source>
</evidence>
<comment type="similarity">
    <text evidence="2">Belongs to the V-ATPase G subunit family.</text>
</comment>
<keyword evidence="3" id="KW-0813">Transport</keyword>
<sequence length="119" mass="13506">MGTMRGQSCIQLLLAAEQEAQEIVSNARNMKLMRLKQAKDEAEREGATFRAFLEKEYQRKVSEVMYFSSPSSPILPCKLLYPSPNLGFLALCTPEIRVFGTLHSLNTGFWHFAPLKFGF</sequence>
<proteinExistence type="inferred from homology"/>
<evidence type="ECO:0000256" key="3">
    <source>
        <dbReference type="ARBA" id="ARBA00022448"/>
    </source>
</evidence>
<evidence type="ECO:0000256" key="5">
    <source>
        <dbReference type="ARBA" id="ARBA00023065"/>
    </source>
</evidence>
<comment type="caution">
    <text evidence="6">The sequence shown here is derived from an EMBL/GenBank/DDBJ whole genome shotgun (WGS) entry which is preliminary data.</text>
</comment>
<keyword evidence="7" id="KW-1185">Reference proteome</keyword>
<keyword evidence="5" id="KW-0406">Ion transport</keyword>
<dbReference type="Pfam" id="PF03179">
    <property type="entry name" value="V-ATPase_G"/>
    <property type="match status" value="1"/>
</dbReference>
<dbReference type="InterPro" id="IPR005124">
    <property type="entry name" value="V-ATPase_G"/>
</dbReference>
<evidence type="ECO:0000256" key="4">
    <source>
        <dbReference type="ARBA" id="ARBA00022781"/>
    </source>
</evidence>
<dbReference type="PANTHER" id="PTHR12713">
    <property type="entry name" value="VACUOLAR ATP SYNTHASE SUBUNIT G"/>
    <property type="match status" value="1"/>
</dbReference>
<organism evidence="6 7">
    <name type="scientific">Platanthera guangdongensis</name>
    <dbReference type="NCBI Taxonomy" id="2320717"/>
    <lineage>
        <taxon>Eukaryota</taxon>
        <taxon>Viridiplantae</taxon>
        <taxon>Streptophyta</taxon>
        <taxon>Embryophyta</taxon>
        <taxon>Tracheophyta</taxon>
        <taxon>Spermatophyta</taxon>
        <taxon>Magnoliopsida</taxon>
        <taxon>Liliopsida</taxon>
        <taxon>Asparagales</taxon>
        <taxon>Orchidaceae</taxon>
        <taxon>Orchidoideae</taxon>
        <taxon>Orchideae</taxon>
        <taxon>Orchidinae</taxon>
        <taxon>Platanthera</taxon>
    </lineage>
</organism>
<accession>A0ABR2M353</accession>
<evidence type="ECO:0000313" key="7">
    <source>
        <dbReference type="Proteomes" id="UP001412067"/>
    </source>
</evidence>
<evidence type="ECO:0000256" key="1">
    <source>
        <dbReference type="ARBA" id="ARBA00003847"/>
    </source>
</evidence>